<dbReference type="Proteomes" id="UP001147653">
    <property type="component" value="Unassembled WGS sequence"/>
</dbReference>
<dbReference type="AlphaFoldDB" id="A0A9X3N3G8"/>
<keyword evidence="3" id="KW-1185">Reference proteome</keyword>
<accession>A0A9X3N3G8</accession>
<feature type="region of interest" description="Disordered" evidence="1">
    <location>
        <begin position="60"/>
        <end position="94"/>
    </location>
</feature>
<gene>
    <name evidence="2" type="ORF">OJ997_01855</name>
</gene>
<dbReference type="EMBL" id="JAPDDP010000002">
    <property type="protein sequence ID" value="MDA0179023.1"/>
    <property type="molecule type" value="Genomic_DNA"/>
</dbReference>
<comment type="caution">
    <text evidence="2">The sequence shown here is derived from an EMBL/GenBank/DDBJ whole genome shotgun (WGS) entry which is preliminary data.</text>
</comment>
<sequence>MRVAAIDTTAAEDVNGAEVRRLVFAGDPVPDNWQVDADALAADEPAPSAPATDVFDAMEGPELNEHLASRGLEQGGRLVDRRRRLREHDAAHQD</sequence>
<evidence type="ECO:0000313" key="3">
    <source>
        <dbReference type="Proteomes" id="UP001147653"/>
    </source>
</evidence>
<evidence type="ECO:0000256" key="1">
    <source>
        <dbReference type="SAM" id="MobiDB-lite"/>
    </source>
</evidence>
<evidence type="ECO:0000313" key="2">
    <source>
        <dbReference type="EMBL" id="MDA0179023.1"/>
    </source>
</evidence>
<proteinExistence type="predicted"/>
<organism evidence="2 3">
    <name type="scientific">Solirubrobacter phytolaccae</name>
    <dbReference type="NCBI Taxonomy" id="1404360"/>
    <lineage>
        <taxon>Bacteria</taxon>
        <taxon>Bacillati</taxon>
        <taxon>Actinomycetota</taxon>
        <taxon>Thermoleophilia</taxon>
        <taxon>Solirubrobacterales</taxon>
        <taxon>Solirubrobacteraceae</taxon>
        <taxon>Solirubrobacter</taxon>
    </lineage>
</organism>
<name>A0A9X3N3G8_9ACTN</name>
<dbReference type="RefSeq" id="WP_270023290.1">
    <property type="nucleotide sequence ID" value="NZ_JAPDDP010000002.1"/>
</dbReference>
<reference evidence="2" key="1">
    <citation type="submission" date="2022-10" db="EMBL/GenBank/DDBJ databases">
        <title>The WGS of Solirubrobacter phytolaccae KCTC 29190.</title>
        <authorList>
            <person name="Jiang Z."/>
        </authorList>
    </citation>
    <scope>NUCLEOTIDE SEQUENCE</scope>
    <source>
        <strain evidence="2">KCTC 29190</strain>
    </source>
</reference>
<protein>
    <submittedName>
        <fullName evidence="2">Uncharacterized protein</fullName>
    </submittedName>
</protein>